<gene>
    <name evidence="2" type="ORF">MED297_20112</name>
</gene>
<evidence type="ECO:0000256" key="1">
    <source>
        <dbReference type="SAM" id="Phobius"/>
    </source>
</evidence>
<accession>A4B9C7</accession>
<keyword evidence="1" id="KW-0472">Membrane</keyword>
<protein>
    <recommendedName>
        <fullName evidence="4">ATP synthase protein I</fullName>
    </recommendedName>
</protein>
<dbReference type="AlphaFoldDB" id="A4B9C7"/>
<keyword evidence="1" id="KW-1133">Transmembrane helix</keyword>
<feature type="transmembrane region" description="Helical" evidence="1">
    <location>
        <begin position="16"/>
        <end position="35"/>
    </location>
</feature>
<keyword evidence="3" id="KW-1185">Reference proteome</keyword>
<keyword evidence="1" id="KW-0812">Transmembrane</keyword>
<dbReference type="STRING" id="314283.MED297_20112"/>
<dbReference type="EMBL" id="AAOE01000001">
    <property type="protein sequence ID" value="EAR11228.1"/>
    <property type="molecule type" value="Genomic_DNA"/>
</dbReference>
<evidence type="ECO:0000313" key="3">
    <source>
        <dbReference type="Proteomes" id="UP000005953"/>
    </source>
</evidence>
<comment type="caution">
    <text evidence="2">The sequence shown here is derived from an EMBL/GenBank/DDBJ whole genome shotgun (WGS) entry which is preliminary data.</text>
</comment>
<dbReference type="HOGENOM" id="CLU_1894507_0_0_6"/>
<proteinExistence type="predicted"/>
<feature type="transmembrane region" description="Helical" evidence="1">
    <location>
        <begin position="83"/>
        <end position="102"/>
    </location>
</feature>
<feature type="transmembrane region" description="Helical" evidence="1">
    <location>
        <begin position="41"/>
        <end position="62"/>
    </location>
</feature>
<evidence type="ECO:0000313" key="2">
    <source>
        <dbReference type="EMBL" id="EAR11228.1"/>
    </source>
</evidence>
<dbReference type="Proteomes" id="UP000005953">
    <property type="component" value="Unassembled WGS sequence"/>
</dbReference>
<evidence type="ECO:0008006" key="4">
    <source>
        <dbReference type="Google" id="ProtNLM"/>
    </source>
</evidence>
<dbReference type="RefSeq" id="WP_008044747.1">
    <property type="nucleotide sequence ID" value="NZ_CH724151.1"/>
</dbReference>
<organism evidence="2 3">
    <name type="scientific">Reinekea blandensis MED297</name>
    <dbReference type="NCBI Taxonomy" id="314283"/>
    <lineage>
        <taxon>Bacteria</taxon>
        <taxon>Pseudomonadati</taxon>
        <taxon>Pseudomonadota</taxon>
        <taxon>Gammaproteobacteria</taxon>
        <taxon>Oceanospirillales</taxon>
        <taxon>Saccharospirillaceae</taxon>
        <taxon>Reinekea</taxon>
    </lineage>
</organism>
<dbReference type="OrthoDB" id="6198320at2"/>
<reference evidence="2 3" key="1">
    <citation type="submission" date="2006-02" db="EMBL/GenBank/DDBJ databases">
        <authorList>
            <person name="Pinhassi J."/>
            <person name="Pedros-Alio C."/>
            <person name="Ferriera S."/>
            <person name="Johnson J."/>
            <person name="Kravitz S."/>
            <person name="Halpern A."/>
            <person name="Remington K."/>
            <person name="Beeson K."/>
            <person name="Tran B."/>
            <person name="Rogers Y.-H."/>
            <person name="Friedman R."/>
            <person name="Venter J.C."/>
        </authorList>
    </citation>
    <scope>NUCLEOTIDE SEQUENCE [LARGE SCALE GENOMIC DNA]</scope>
    <source>
        <strain evidence="2 3">MED297</strain>
    </source>
</reference>
<sequence length="134" mass="14493">MSYFKAHLPQKIARPVIWRVHLAQIIVLLAMTALTTGFAPILGLSMVIGGLIAVMGQFFFNIRALRQYGSPQVSSVIVATYRAMWGKWLIVIAGSLAAVVVFEELSAGVLFAGVFITHTVGALLLPVLVNRVAE</sequence>
<feature type="transmembrane region" description="Helical" evidence="1">
    <location>
        <begin position="108"/>
        <end position="129"/>
    </location>
</feature>
<name>A4B9C7_9GAMM</name>